<protein>
    <recommendedName>
        <fullName evidence="4">Stress-induced protein</fullName>
    </recommendedName>
</protein>
<organism evidence="2 3">
    <name type="scientific">Deinococcus arenae</name>
    <dbReference type="NCBI Taxonomy" id="1452751"/>
    <lineage>
        <taxon>Bacteria</taxon>
        <taxon>Thermotogati</taxon>
        <taxon>Deinococcota</taxon>
        <taxon>Deinococci</taxon>
        <taxon>Deinococcales</taxon>
        <taxon>Deinococcaceae</taxon>
        <taxon>Deinococcus</taxon>
    </lineage>
</organism>
<dbReference type="EMBL" id="BMQG01000003">
    <property type="protein sequence ID" value="GGM38900.1"/>
    <property type="molecule type" value="Genomic_DNA"/>
</dbReference>
<feature type="compositionally biased region" description="Basic and acidic residues" evidence="1">
    <location>
        <begin position="57"/>
        <end position="83"/>
    </location>
</feature>
<feature type="compositionally biased region" description="Polar residues" evidence="1">
    <location>
        <begin position="39"/>
        <end position="53"/>
    </location>
</feature>
<dbReference type="Proteomes" id="UP000600547">
    <property type="component" value="Unassembled WGS sequence"/>
</dbReference>
<reference evidence="3" key="1">
    <citation type="journal article" date="2019" name="Int. J. Syst. Evol. Microbiol.">
        <title>The Global Catalogue of Microorganisms (GCM) 10K type strain sequencing project: providing services to taxonomists for standard genome sequencing and annotation.</title>
        <authorList>
            <consortium name="The Broad Institute Genomics Platform"/>
            <consortium name="The Broad Institute Genome Sequencing Center for Infectious Disease"/>
            <person name="Wu L."/>
            <person name="Ma J."/>
        </authorList>
    </citation>
    <scope>NUCLEOTIDE SEQUENCE [LARGE SCALE GENOMIC DNA]</scope>
    <source>
        <strain evidence="3">JCM 31047</strain>
    </source>
</reference>
<proteinExistence type="predicted"/>
<gene>
    <name evidence="2" type="ORF">GCM10008956_14220</name>
</gene>
<evidence type="ECO:0000313" key="3">
    <source>
        <dbReference type="Proteomes" id="UP000600547"/>
    </source>
</evidence>
<accession>A0A8H9L8W2</accession>
<feature type="compositionally biased region" description="Basic and acidic residues" evidence="1">
    <location>
        <begin position="27"/>
        <end position="36"/>
    </location>
</feature>
<evidence type="ECO:0000256" key="1">
    <source>
        <dbReference type="SAM" id="MobiDB-lite"/>
    </source>
</evidence>
<dbReference type="AlphaFoldDB" id="A0A8H9L8W2"/>
<evidence type="ECO:0008006" key="4">
    <source>
        <dbReference type="Google" id="ProtNLM"/>
    </source>
</evidence>
<evidence type="ECO:0000313" key="2">
    <source>
        <dbReference type="EMBL" id="GGM38900.1"/>
    </source>
</evidence>
<feature type="region of interest" description="Disordered" evidence="1">
    <location>
        <begin position="1"/>
        <end position="83"/>
    </location>
</feature>
<sequence length="83" mass="8848">MEPERQREISSEGGRAAHRSGHAHQFTSEEAREAGRKGSQASRSGVRSGQGSESESDQPKDRIVKDDAAGKANTKADELDGSP</sequence>
<feature type="compositionally biased region" description="Basic and acidic residues" evidence="1">
    <location>
        <begin position="1"/>
        <end position="10"/>
    </location>
</feature>
<name>A0A8H9L8W2_9DEIO</name>
<comment type="caution">
    <text evidence="2">The sequence shown here is derived from an EMBL/GenBank/DDBJ whole genome shotgun (WGS) entry which is preliminary data.</text>
</comment>
<keyword evidence="3" id="KW-1185">Reference proteome</keyword>